<dbReference type="InterPro" id="IPR006131">
    <property type="entry name" value="Asp_carbamoyltransf_Asp/Orn-bd"/>
</dbReference>
<comment type="catalytic activity">
    <reaction evidence="6 7">
        <text>carbamoyl phosphate + L-ornithine = L-citrulline + phosphate + H(+)</text>
        <dbReference type="Rhea" id="RHEA:19513"/>
        <dbReference type="ChEBI" id="CHEBI:15378"/>
        <dbReference type="ChEBI" id="CHEBI:43474"/>
        <dbReference type="ChEBI" id="CHEBI:46911"/>
        <dbReference type="ChEBI" id="CHEBI:57743"/>
        <dbReference type="ChEBI" id="CHEBI:58228"/>
        <dbReference type="EC" id="2.1.3.3"/>
    </reaction>
</comment>
<proteinExistence type="inferred from homology"/>
<feature type="binding site" evidence="7">
    <location>
        <begin position="82"/>
        <end position="85"/>
    </location>
    <ligand>
        <name>carbamoyl phosphate</name>
        <dbReference type="ChEBI" id="CHEBI:58228"/>
    </ligand>
</feature>
<dbReference type="SUPFAM" id="SSF53671">
    <property type="entry name" value="Aspartate/ornithine carbamoyltransferase"/>
    <property type="match status" value="1"/>
</dbReference>
<dbReference type="Pfam" id="PF02729">
    <property type="entry name" value="OTCace_N"/>
    <property type="match status" value="1"/>
</dbReference>
<comment type="subcellular location">
    <subcellularLocation>
        <location evidence="7">Cytoplasm</location>
    </subcellularLocation>
</comment>
<dbReference type="InterPro" id="IPR036901">
    <property type="entry name" value="Asp/Orn_carbamoylTrfase_sf"/>
</dbReference>
<reference evidence="11 12" key="1">
    <citation type="submission" date="2021-08" db="EMBL/GenBank/DDBJ databases">
        <title>Comparative Genomics Analysis of the Genus Qipengyuania Reveals Extensive Genetic Diversity and Metabolic Versatility, Including the Description of Fifteen Novel Species.</title>
        <authorList>
            <person name="Liu Y."/>
        </authorList>
    </citation>
    <scope>NUCLEOTIDE SEQUENCE [LARGE SCALE GENOMIC DNA]</scope>
    <source>
        <strain evidence="11 12">1XM2-8</strain>
    </source>
</reference>
<feature type="binding site" evidence="7">
    <location>
        <position position="109"/>
    </location>
    <ligand>
        <name>carbamoyl phosphate</name>
        <dbReference type="ChEBI" id="CHEBI:58228"/>
    </ligand>
</feature>
<dbReference type="EC" id="2.1.3.3" evidence="4 7"/>
<sequence>MPSSTNFSKSSPQVRPASSRKIKEPALKHFLDLSDAGGNAIATMLADAQDRKAARKDWPKGRADADEPLAGHVLGMIFEKNSTRTRVSFDIAMRQLGGTALILDSGTTQLGRGESIADTARVLSRMVDAIMIRTDDHAKAQELAHYADVPVINGLTDRSHPCQIVADLLSIVEHGKALPGLELAWLGDGNNVLHSILEAAGLFKFNVRVGTPQGYEPDAEFVKAARESGANVTLTQDADEAARDADIIVTDTWVSMGQQHAHNKLAAMAPFQVDRALMSVARADAKFLHCLPAHVGDEVTDEVFEGAQSIVFDEAENRIHAQKSILLWCFERLGQAG</sequence>
<dbReference type="InterPro" id="IPR002292">
    <property type="entry name" value="Orn/put_carbamltrans"/>
</dbReference>
<feature type="domain" description="Aspartate/ornithine carbamoyltransferase Asp/Orn-binding" evidence="9">
    <location>
        <begin position="180"/>
        <end position="329"/>
    </location>
</feature>
<dbReference type="HAMAP" id="MF_01109">
    <property type="entry name" value="OTCase"/>
    <property type="match status" value="1"/>
</dbReference>
<name>A0ABX8ZDZ6_9SPHN</name>
<evidence type="ECO:0000256" key="2">
    <source>
        <dbReference type="ARBA" id="ARBA00004975"/>
    </source>
</evidence>
<evidence type="ECO:0000256" key="6">
    <source>
        <dbReference type="ARBA" id="ARBA00048772"/>
    </source>
</evidence>
<feature type="binding site" evidence="7">
    <location>
        <position position="251"/>
    </location>
    <ligand>
        <name>L-ornithine</name>
        <dbReference type="ChEBI" id="CHEBI:46911"/>
    </ligand>
</feature>
<feature type="region of interest" description="Disordered" evidence="8">
    <location>
        <begin position="1"/>
        <end position="22"/>
    </location>
</feature>
<comment type="function">
    <text evidence="1">Reversibly catalyzes the transfer of the carbamoyl group from carbamoyl phosphate (CP) to the N(epsilon) atom of ornithine (ORN) to produce L-citrulline.</text>
</comment>
<feature type="compositionally biased region" description="Polar residues" evidence="8">
    <location>
        <begin position="1"/>
        <end position="13"/>
    </location>
</feature>
<gene>
    <name evidence="11" type="primary">argF</name>
    <name evidence="11" type="ORF">K3166_00190</name>
</gene>
<dbReference type="NCBIfam" id="NF001986">
    <property type="entry name" value="PRK00779.1"/>
    <property type="match status" value="1"/>
</dbReference>
<evidence type="ECO:0000256" key="5">
    <source>
        <dbReference type="ARBA" id="ARBA00022679"/>
    </source>
</evidence>
<feature type="binding site" evidence="7">
    <location>
        <begin position="290"/>
        <end position="291"/>
    </location>
    <ligand>
        <name>carbamoyl phosphate</name>
        <dbReference type="ChEBI" id="CHEBI:58228"/>
    </ligand>
</feature>
<feature type="domain" description="Aspartate/ornithine carbamoyltransferase carbamoyl-P binding" evidence="10">
    <location>
        <begin position="28"/>
        <end position="173"/>
    </location>
</feature>
<evidence type="ECO:0000256" key="7">
    <source>
        <dbReference type="HAMAP-Rule" id="MF_01109"/>
    </source>
</evidence>
<evidence type="ECO:0000259" key="10">
    <source>
        <dbReference type="Pfam" id="PF02729"/>
    </source>
</evidence>
<evidence type="ECO:0000259" key="9">
    <source>
        <dbReference type="Pfam" id="PF00185"/>
    </source>
</evidence>
<accession>A0ABX8ZDZ6</accession>
<dbReference type="EMBL" id="CP081297">
    <property type="protein sequence ID" value="QZD87173.1"/>
    <property type="molecule type" value="Genomic_DNA"/>
</dbReference>
<evidence type="ECO:0000256" key="4">
    <source>
        <dbReference type="ARBA" id="ARBA00013007"/>
    </source>
</evidence>
<feature type="binding site" evidence="7">
    <location>
        <position position="191"/>
    </location>
    <ligand>
        <name>L-ornithine</name>
        <dbReference type="ChEBI" id="CHEBI:46911"/>
    </ligand>
</feature>
<dbReference type="PANTHER" id="PTHR45753">
    <property type="entry name" value="ORNITHINE CARBAMOYLTRANSFERASE, MITOCHONDRIAL"/>
    <property type="match status" value="1"/>
</dbReference>
<dbReference type="PRINTS" id="PR00100">
    <property type="entry name" value="AOTCASE"/>
</dbReference>
<evidence type="ECO:0000313" key="12">
    <source>
        <dbReference type="Proteomes" id="UP000824280"/>
    </source>
</evidence>
<evidence type="ECO:0000256" key="1">
    <source>
        <dbReference type="ARBA" id="ARBA00003822"/>
    </source>
</evidence>
<dbReference type="Pfam" id="PF00185">
    <property type="entry name" value="OTCace"/>
    <property type="match status" value="1"/>
</dbReference>
<feature type="binding site" evidence="7">
    <location>
        <position position="318"/>
    </location>
    <ligand>
        <name>carbamoyl phosphate</name>
        <dbReference type="ChEBI" id="CHEBI:58228"/>
    </ligand>
</feature>
<feature type="binding site" evidence="7">
    <location>
        <position position="133"/>
    </location>
    <ligand>
        <name>carbamoyl phosphate</name>
        <dbReference type="ChEBI" id="CHEBI:58228"/>
    </ligand>
</feature>
<dbReference type="PROSITE" id="PS00097">
    <property type="entry name" value="CARBAMOYLTRANSFERASE"/>
    <property type="match status" value="1"/>
</dbReference>
<feature type="binding site" evidence="7">
    <location>
        <begin position="255"/>
        <end position="256"/>
    </location>
    <ligand>
        <name>L-ornithine</name>
        <dbReference type="ChEBI" id="CHEBI:46911"/>
    </ligand>
</feature>
<dbReference type="GO" id="GO:0004585">
    <property type="term" value="F:ornithine carbamoyltransferase activity"/>
    <property type="evidence" value="ECO:0007669"/>
    <property type="project" value="UniProtKB-EC"/>
</dbReference>
<organism evidence="11 12">
    <name type="scientific">Qipengyuania psychrotolerans</name>
    <dbReference type="NCBI Taxonomy" id="2867238"/>
    <lineage>
        <taxon>Bacteria</taxon>
        <taxon>Pseudomonadati</taxon>
        <taxon>Pseudomonadota</taxon>
        <taxon>Alphaproteobacteria</taxon>
        <taxon>Sphingomonadales</taxon>
        <taxon>Erythrobacteraceae</taxon>
        <taxon>Qipengyuania</taxon>
    </lineage>
</organism>
<dbReference type="Proteomes" id="UP000824280">
    <property type="component" value="Chromosome"/>
</dbReference>
<dbReference type="PANTHER" id="PTHR45753:SF3">
    <property type="entry name" value="ORNITHINE TRANSCARBAMYLASE, MITOCHONDRIAL"/>
    <property type="match status" value="1"/>
</dbReference>
<evidence type="ECO:0000256" key="3">
    <source>
        <dbReference type="ARBA" id="ARBA00007805"/>
    </source>
</evidence>
<dbReference type="InterPro" id="IPR006130">
    <property type="entry name" value="Asp/Orn_carbamoylTrfase"/>
</dbReference>
<keyword evidence="5 7" id="KW-0808">Transferase</keyword>
<protein>
    <recommendedName>
        <fullName evidence="4 7">Ornithine carbamoyltransferase</fullName>
        <shortName evidence="7">OTCase</shortName>
        <ecNumber evidence="4 7">2.1.3.3</ecNumber>
    </recommendedName>
</protein>
<dbReference type="NCBIfam" id="TIGR00658">
    <property type="entry name" value="orni_carb_tr"/>
    <property type="match status" value="1"/>
</dbReference>
<dbReference type="InterPro" id="IPR024904">
    <property type="entry name" value="OTCase_ArgI"/>
</dbReference>
<feature type="binding site" evidence="7">
    <location>
        <begin position="160"/>
        <end position="163"/>
    </location>
    <ligand>
        <name>carbamoyl phosphate</name>
        <dbReference type="ChEBI" id="CHEBI:58228"/>
    </ligand>
</feature>
<dbReference type="PRINTS" id="PR00102">
    <property type="entry name" value="OTCASE"/>
</dbReference>
<keyword evidence="12" id="KW-1185">Reference proteome</keyword>
<dbReference type="InterPro" id="IPR006132">
    <property type="entry name" value="Asp/Orn_carbamoyltranf_P-bd"/>
</dbReference>
<keyword evidence="7" id="KW-0963">Cytoplasm</keyword>
<comment type="pathway">
    <text evidence="2">Amino-acid biosynthesis; L-arginine biosynthesis; L-arginine from L-ornithine and carbamoyl phosphate: step 1/3.</text>
</comment>
<evidence type="ECO:0000313" key="11">
    <source>
        <dbReference type="EMBL" id="QZD87173.1"/>
    </source>
</evidence>
<comment type="similarity">
    <text evidence="3 7">Belongs to the aspartate/ornithine carbamoyltransferase superfamily. OTCase family.</text>
</comment>
<dbReference type="Gene3D" id="3.40.50.1370">
    <property type="entry name" value="Aspartate/ornithine carbamoyltransferase"/>
    <property type="match status" value="2"/>
</dbReference>
<evidence type="ECO:0000256" key="8">
    <source>
        <dbReference type="SAM" id="MobiDB-lite"/>
    </source>
</evidence>